<dbReference type="RefSeq" id="XP_001790800.1">
    <property type="nucleotide sequence ID" value="XM_001790748.1"/>
</dbReference>
<evidence type="ECO:0000313" key="7">
    <source>
        <dbReference type="Proteomes" id="UP000663193"/>
    </source>
</evidence>
<dbReference type="VEuPathDB" id="FungiDB:JI435_001040"/>
<dbReference type="OrthoDB" id="1907495at2759"/>
<dbReference type="SUPFAM" id="SSF46767">
    <property type="entry name" value="Methylated DNA-protein cysteine methyltransferase, C-terminal domain"/>
    <property type="match status" value="1"/>
</dbReference>
<dbReference type="Proteomes" id="UP000663193">
    <property type="component" value="Chromosome 1"/>
</dbReference>
<reference evidence="7" key="1">
    <citation type="journal article" date="2021" name="BMC Genomics">
        <title>Chromosome-level genome assembly and manually-curated proteome of model necrotroph Parastagonospora nodorum Sn15 reveals a genome-wide trove of candidate effector homologs, and redundancy of virulence-related functions within an accessory chromosome.</title>
        <authorList>
            <person name="Bertazzoni S."/>
            <person name="Jones D.A.B."/>
            <person name="Phan H.T."/>
            <person name="Tan K.-C."/>
            <person name="Hane J.K."/>
        </authorList>
    </citation>
    <scope>NUCLEOTIDE SEQUENCE [LARGE SCALE GENOMIC DNA]</scope>
    <source>
        <strain evidence="7">SN15 / ATCC MYA-4574 / FGSC 10173)</strain>
    </source>
</reference>
<organism evidence="6 7">
    <name type="scientific">Phaeosphaeria nodorum (strain SN15 / ATCC MYA-4574 / FGSC 10173)</name>
    <name type="common">Glume blotch fungus</name>
    <name type="synonym">Parastagonospora nodorum</name>
    <dbReference type="NCBI Taxonomy" id="321614"/>
    <lineage>
        <taxon>Eukaryota</taxon>
        <taxon>Fungi</taxon>
        <taxon>Dikarya</taxon>
        <taxon>Ascomycota</taxon>
        <taxon>Pezizomycotina</taxon>
        <taxon>Dothideomycetes</taxon>
        <taxon>Pleosporomycetidae</taxon>
        <taxon>Pleosporales</taxon>
        <taxon>Pleosporineae</taxon>
        <taxon>Phaeosphaeriaceae</taxon>
        <taxon>Parastagonospora</taxon>
    </lineage>
</organism>
<proteinExistence type="inferred from homology"/>
<dbReference type="InterPro" id="IPR014048">
    <property type="entry name" value="MethylDNA_cys_MeTrfase_DNA-bd"/>
</dbReference>
<dbReference type="PANTHER" id="PTHR10815:SF13">
    <property type="entry name" value="METHYLATED-DNA--PROTEIN-CYSTEINE METHYLTRANSFERASE"/>
    <property type="match status" value="1"/>
</dbReference>
<gene>
    <name evidence="6" type="ORF">JI435_001040</name>
</gene>
<evidence type="ECO:0000256" key="2">
    <source>
        <dbReference type="ARBA" id="ARBA00011918"/>
    </source>
</evidence>
<evidence type="ECO:0000256" key="3">
    <source>
        <dbReference type="ARBA" id="ARBA00015377"/>
    </source>
</evidence>
<sequence>MSKSQPVTKYQERVYAALQQIPSGRITSYAALARALGSSPRAVGGALRANPFAPEIPCHRCIASTGFVGGYKGDWEKAPSGQNQDSKLELLKEEGVLFDEKGFLVDRALWWDGFDVEKLK</sequence>
<keyword evidence="4" id="KW-0227">DNA damage</keyword>
<evidence type="ECO:0000259" key="5">
    <source>
        <dbReference type="Pfam" id="PF01035"/>
    </source>
</evidence>
<comment type="similarity">
    <text evidence="1">Belongs to the MGMT family.</text>
</comment>
<accession>A0A7U2HUB5</accession>
<keyword evidence="7" id="KW-1185">Reference proteome</keyword>
<dbReference type="InterPro" id="IPR036217">
    <property type="entry name" value="MethylDNA_cys_MeTrfase_DNAb"/>
</dbReference>
<dbReference type="NCBIfam" id="TIGR00589">
    <property type="entry name" value="ogt"/>
    <property type="match status" value="1"/>
</dbReference>
<dbReference type="Pfam" id="PF01035">
    <property type="entry name" value="DNA_binding_1"/>
    <property type="match status" value="1"/>
</dbReference>
<dbReference type="OMA" id="LRVNPFC"/>
<protein>
    <recommendedName>
        <fullName evidence="3">Methylated-DNA--protein-cysteine methyltransferase</fullName>
        <ecNumber evidence="2">2.1.1.63</ecNumber>
    </recommendedName>
</protein>
<dbReference type="PANTHER" id="PTHR10815">
    <property type="entry name" value="METHYLATED-DNA--PROTEIN-CYSTEINE METHYLTRANSFERASE"/>
    <property type="match status" value="1"/>
</dbReference>
<dbReference type="EC" id="2.1.1.63" evidence="2"/>
<dbReference type="InterPro" id="IPR036388">
    <property type="entry name" value="WH-like_DNA-bd_sf"/>
</dbReference>
<feature type="domain" description="Methylated-DNA-[protein]-cysteine S-methyltransferase DNA binding" evidence="5">
    <location>
        <begin position="10"/>
        <end position="96"/>
    </location>
</feature>
<dbReference type="EMBL" id="CP069023">
    <property type="protein sequence ID" value="QRC90584.1"/>
    <property type="molecule type" value="Genomic_DNA"/>
</dbReference>
<evidence type="ECO:0000256" key="4">
    <source>
        <dbReference type="ARBA" id="ARBA00022763"/>
    </source>
</evidence>
<dbReference type="AlphaFoldDB" id="A0A7U2HUB5"/>
<dbReference type="GO" id="GO:0003908">
    <property type="term" value="F:methylated-DNA-[protein]-cysteine S-methyltransferase activity"/>
    <property type="evidence" value="ECO:0007669"/>
    <property type="project" value="UniProtKB-EC"/>
</dbReference>
<dbReference type="CDD" id="cd06445">
    <property type="entry name" value="ATase"/>
    <property type="match status" value="1"/>
</dbReference>
<name>A0A7U2HUB5_PHANO</name>
<dbReference type="KEGG" id="pno:SNOG_00104"/>
<dbReference type="GO" id="GO:0006281">
    <property type="term" value="P:DNA repair"/>
    <property type="evidence" value="ECO:0007669"/>
    <property type="project" value="InterPro"/>
</dbReference>
<dbReference type="Gene3D" id="1.10.10.10">
    <property type="entry name" value="Winged helix-like DNA-binding domain superfamily/Winged helix DNA-binding domain"/>
    <property type="match status" value="1"/>
</dbReference>
<evidence type="ECO:0000256" key="1">
    <source>
        <dbReference type="ARBA" id="ARBA00008711"/>
    </source>
</evidence>
<evidence type="ECO:0000313" key="6">
    <source>
        <dbReference type="EMBL" id="QRC90584.1"/>
    </source>
</evidence>